<sequence length="323" mass="33182">MTRRAGLALLALALPLLIPQIAHAVPAEMCLQHPLAAVSGLTGVGASGAAPAGRFVVGSGERSDGRQSVVRWHDGVPKQLGVTGGWAHAVDASDDGQILITTDAANLRYRDGAAEQLPTPAGYADARLSAIDNAHGLAVGYATDADGQNGHGVVWSAANEPRVLPVPAGFNHAVANDIDDDGTVVGIVQDWDWANARVRAQKAVFWRADGTVGTLPTSGPYPEATAVRSGTAVGTDVGQAVRWDLTTTGTPATAIAPGKATALNDRGDILIGTNAAIAGQGLRPLEQKDTGGASGISPAVITNTRQLYGTDGYTQQPVRWNCN</sequence>
<evidence type="ECO:0000256" key="1">
    <source>
        <dbReference type="SAM" id="SignalP"/>
    </source>
</evidence>
<reference evidence="2 3" key="1">
    <citation type="submission" date="2019-03" db="EMBL/GenBank/DDBJ databases">
        <title>Draft genome sequences of novel Actinobacteria.</title>
        <authorList>
            <person name="Sahin N."/>
            <person name="Ay H."/>
            <person name="Saygin H."/>
        </authorList>
    </citation>
    <scope>NUCLEOTIDE SEQUENCE [LARGE SCALE GENOMIC DNA]</scope>
    <source>
        <strain evidence="2 3">JCM 30547</strain>
    </source>
</reference>
<accession>A0A4R4Q3K8</accession>
<protein>
    <recommendedName>
        <fullName evidence="4">HAF repeat-containing protein</fullName>
    </recommendedName>
</protein>
<dbReference type="OrthoDB" id="4087299at2"/>
<dbReference type="EMBL" id="SMKA01000057">
    <property type="protein sequence ID" value="TDC29604.1"/>
    <property type="molecule type" value="Genomic_DNA"/>
</dbReference>
<name>A0A4R4Q3K8_9ACTN</name>
<keyword evidence="3" id="KW-1185">Reference proteome</keyword>
<feature type="signal peptide" evidence="1">
    <location>
        <begin position="1"/>
        <end position="24"/>
    </location>
</feature>
<keyword evidence="1" id="KW-0732">Signal</keyword>
<organism evidence="2 3">
    <name type="scientific">Kribbella albertanoniae</name>
    <dbReference type="NCBI Taxonomy" id="1266829"/>
    <lineage>
        <taxon>Bacteria</taxon>
        <taxon>Bacillati</taxon>
        <taxon>Actinomycetota</taxon>
        <taxon>Actinomycetes</taxon>
        <taxon>Propionibacteriales</taxon>
        <taxon>Kribbellaceae</taxon>
        <taxon>Kribbella</taxon>
    </lineage>
</organism>
<feature type="chain" id="PRO_5020580769" description="HAF repeat-containing protein" evidence="1">
    <location>
        <begin position="25"/>
        <end position="323"/>
    </location>
</feature>
<dbReference type="AlphaFoldDB" id="A0A4R4Q3K8"/>
<evidence type="ECO:0000313" key="2">
    <source>
        <dbReference type="EMBL" id="TDC29604.1"/>
    </source>
</evidence>
<comment type="caution">
    <text evidence="2">The sequence shown here is derived from an EMBL/GenBank/DDBJ whole genome shotgun (WGS) entry which is preliminary data.</text>
</comment>
<evidence type="ECO:0008006" key="4">
    <source>
        <dbReference type="Google" id="ProtNLM"/>
    </source>
</evidence>
<gene>
    <name evidence="2" type="ORF">E1261_15440</name>
</gene>
<evidence type="ECO:0000313" key="3">
    <source>
        <dbReference type="Proteomes" id="UP000295075"/>
    </source>
</evidence>
<proteinExistence type="predicted"/>
<dbReference type="RefSeq" id="WP_132407160.1">
    <property type="nucleotide sequence ID" value="NZ_SMKA01000057.1"/>
</dbReference>
<dbReference type="Proteomes" id="UP000295075">
    <property type="component" value="Unassembled WGS sequence"/>
</dbReference>